<dbReference type="Pfam" id="PF12260">
    <property type="entry name" value="PIP49_C"/>
    <property type="match status" value="1"/>
</dbReference>
<dbReference type="AlphaFoldDB" id="A0AAN7VNP4"/>
<organism evidence="6 7">
    <name type="scientific">Pyrocoelia pectoralis</name>
    <dbReference type="NCBI Taxonomy" id="417401"/>
    <lineage>
        <taxon>Eukaryota</taxon>
        <taxon>Metazoa</taxon>
        <taxon>Ecdysozoa</taxon>
        <taxon>Arthropoda</taxon>
        <taxon>Hexapoda</taxon>
        <taxon>Insecta</taxon>
        <taxon>Pterygota</taxon>
        <taxon>Neoptera</taxon>
        <taxon>Endopterygota</taxon>
        <taxon>Coleoptera</taxon>
        <taxon>Polyphaga</taxon>
        <taxon>Elateriformia</taxon>
        <taxon>Elateroidea</taxon>
        <taxon>Lampyridae</taxon>
        <taxon>Lampyrinae</taxon>
        <taxon>Pyrocoelia</taxon>
    </lineage>
</organism>
<dbReference type="PANTHER" id="PTHR32073:SF7">
    <property type="entry name" value="GH11358P"/>
    <property type="match status" value="1"/>
</dbReference>
<comment type="subcellular location">
    <subcellularLocation>
        <location evidence="1">Secreted</location>
    </subcellularLocation>
</comment>
<evidence type="ECO:0000256" key="2">
    <source>
        <dbReference type="ARBA" id="ARBA00006338"/>
    </source>
</evidence>
<evidence type="ECO:0000256" key="4">
    <source>
        <dbReference type="ARBA" id="ARBA00022729"/>
    </source>
</evidence>
<dbReference type="EMBL" id="JAVRBK010000003">
    <property type="protein sequence ID" value="KAK5647104.1"/>
    <property type="molecule type" value="Genomic_DNA"/>
</dbReference>
<feature type="domain" description="FAM69 protein-kinase" evidence="5">
    <location>
        <begin position="137"/>
        <end position="320"/>
    </location>
</feature>
<dbReference type="InterPro" id="IPR011009">
    <property type="entry name" value="Kinase-like_dom_sf"/>
</dbReference>
<evidence type="ECO:0000313" key="6">
    <source>
        <dbReference type="EMBL" id="KAK5647104.1"/>
    </source>
</evidence>
<reference evidence="6 7" key="1">
    <citation type="journal article" date="2024" name="Insects">
        <title>An Improved Chromosome-Level Genome Assembly of the Firefly Pyrocoelia pectoralis.</title>
        <authorList>
            <person name="Fu X."/>
            <person name="Meyer-Rochow V.B."/>
            <person name="Ballantyne L."/>
            <person name="Zhu X."/>
        </authorList>
    </citation>
    <scope>NUCLEOTIDE SEQUENCE [LARGE SCALE GENOMIC DNA]</scope>
    <source>
        <strain evidence="6">XCY_ONT2</strain>
    </source>
</reference>
<comment type="similarity">
    <text evidence="2">Belongs to the DIPK family.</text>
</comment>
<evidence type="ECO:0000313" key="7">
    <source>
        <dbReference type="Proteomes" id="UP001329430"/>
    </source>
</evidence>
<dbReference type="InterPro" id="IPR022049">
    <property type="entry name" value="FAM69_kinase_dom"/>
</dbReference>
<name>A0AAN7VNP4_9COLE</name>
<sequence>MKRFKFIIISIILSMLLYKFINLNLHSVCEIDKCPTPNLCSENIRLQSNSFVEFFSNYFGVKNIFYGLYNNNQKVVIKKLRRYLELNKLLKNDGDLYDKMSKSNANFKMCSAKLFARFFDLVVAENPAMESYWLSVLSINAEPLVLQVLKAEDNWPVPRYLGVCGHCFVETHCGNTLNSFKEANWYTRAKIALQLLKAAKSFTDRHSLFRFYLTDVSPDNIAIDRNLRVTFVDLENVIMTGKDSNLNVHLSERFDDIDGFAFSENSICSSSISDHNYYAICKLLLSNNAPWPMMEGGLLHSPPKDVRVHFHLFTLIRSCSHDVNCFHAIEEIIVMLQNLTNVKNVHK</sequence>
<dbReference type="PANTHER" id="PTHR32073">
    <property type="entry name" value="GH11358P"/>
    <property type="match status" value="1"/>
</dbReference>
<accession>A0AAN7VNP4</accession>
<evidence type="ECO:0000256" key="1">
    <source>
        <dbReference type="ARBA" id="ARBA00004613"/>
    </source>
</evidence>
<evidence type="ECO:0000259" key="5">
    <source>
        <dbReference type="Pfam" id="PF12260"/>
    </source>
</evidence>
<keyword evidence="7" id="KW-1185">Reference proteome</keyword>
<gene>
    <name evidence="6" type="ORF">RI129_005568</name>
</gene>
<protein>
    <recommendedName>
        <fullName evidence="5">FAM69 protein-kinase domain-containing protein</fullName>
    </recommendedName>
</protein>
<dbReference type="Proteomes" id="UP001329430">
    <property type="component" value="Chromosome 3"/>
</dbReference>
<keyword evidence="4" id="KW-0732">Signal</keyword>
<keyword evidence="3" id="KW-0964">Secreted</keyword>
<dbReference type="GO" id="GO:0005576">
    <property type="term" value="C:extracellular region"/>
    <property type="evidence" value="ECO:0007669"/>
    <property type="project" value="UniProtKB-SubCell"/>
</dbReference>
<dbReference type="InterPro" id="IPR020519">
    <property type="entry name" value="DIPK2A/B"/>
</dbReference>
<proteinExistence type="inferred from homology"/>
<evidence type="ECO:0000256" key="3">
    <source>
        <dbReference type="ARBA" id="ARBA00022525"/>
    </source>
</evidence>
<comment type="caution">
    <text evidence="6">The sequence shown here is derived from an EMBL/GenBank/DDBJ whole genome shotgun (WGS) entry which is preliminary data.</text>
</comment>
<dbReference type="SUPFAM" id="SSF56112">
    <property type="entry name" value="Protein kinase-like (PK-like)"/>
    <property type="match status" value="1"/>
</dbReference>